<evidence type="ECO:0000313" key="2">
    <source>
        <dbReference type="Proteomes" id="UP000270094"/>
    </source>
</evidence>
<dbReference type="AlphaFoldDB" id="A0A3P7J1D9"/>
<sequence length="110" mass="11723">MIPPELAGSDETMRCFTATLNAIMQKRLEIISDDHGTCCLASGLCTVHSNRIYKAAESFVKVVEQMFESEILTATFAKMSFMSNVSSEDVPKKISKAAAVANGGKSAGVG</sequence>
<protein>
    <submittedName>
        <fullName evidence="1">Uncharacterized protein</fullName>
    </submittedName>
</protein>
<dbReference type="EMBL" id="UYYB01030650">
    <property type="protein sequence ID" value="VDM73439.1"/>
    <property type="molecule type" value="Genomic_DNA"/>
</dbReference>
<name>A0A3P7J1D9_STRVU</name>
<evidence type="ECO:0000313" key="1">
    <source>
        <dbReference type="EMBL" id="VDM73439.1"/>
    </source>
</evidence>
<proteinExistence type="predicted"/>
<dbReference type="OrthoDB" id="5827658at2759"/>
<keyword evidence="2" id="KW-1185">Reference proteome</keyword>
<accession>A0A3P7J1D9</accession>
<organism evidence="1 2">
    <name type="scientific">Strongylus vulgaris</name>
    <name type="common">Blood worm</name>
    <dbReference type="NCBI Taxonomy" id="40348"/>
    <lineage>
        <taxon>Eukaryota</taxon>
        <taxon>Metazoa</taxon>
        <taxon>Ecdysozoa</taxon>
        <taxon>Nematoda</taxon>
        <taxon>Chromadorea</taxon>
        <taxon>Rhabditida</taxon>
        <taxon>Rhabditina</taxon>
        <taxon>Rhabditomorpha</taxon>
        <taxon>Strongyloidea</taxon>
        <taxon>Strongylidae</taxon>
        <taxon>Strongylus</taxon>
    </lineage>
</organism>
<reference evidence="1 2" key="1">
    <citation type="submission" date="2018-11" db="EMBL/GenBank/DDBJ databases">
        <authorList>
            <consortium name="Pathogen Informatics"/>
        </authorList>
    </citation>
    <scope>NUCLEOTIDE SEQUENCE [LARGE SCALE GENOMIC DNA]</scope>
</reference>
<dbReference type="Proteomes" id="UP000270094">
    <property type="component" value="Unassembled WGS sequence"/>
</dbReference>
<gene>
    <name evidence="1" type="ORF">SVUK_LOCUS8437</name>
</gene>